<reference evidence="2 3" key="1">
    <citation type="journal article" date="2013" name="PLoS ONE">
        <title>Assembly-driven community genomics of a hypersaline microbial ecosystem.</title>
        <authorList>
            <person name="Podell S."/>
            <person name="Ugalde J.A."/>
            <person name="Narasingarao P."/>
            <person name="Banfield J.F."/>
            <person name="Heidelberg K.B."/>
            <person name="Allen E.E."/>
        </authorList>
    </citation>
    <scope>NUCLEOTIDE SEQUENCE [LARGE SCALE GENOMIC DNA]</scope>
    <source>
        <strain evidence="3">J07HQW1</strain>
    </source>
</reference>
<evidence type="ECO:0000313" key="3">
    <source>
        <dbReference type="Proteomes" id="UP000030649"/>
    </source>
</evidence>
<keyword evidence="1" id="KW-0472">Membrane</keyword>
<keyword evidence="1" id="KW-0812">Transmembrane</keyword>
<dbReference type="EMBL" id="KE356560">
    <property type="protein sequence ID" value="ERG92321.1"/>
    <property type="molecule type" value="Genomic_DNA"/>
</dbReference>
<proteinExistence type="predicted"/>
<name>U1PJG8_9EURY</name>
<accession>U1PJG8</accession>
<protein>
    <recommendedName>
        <fullName evidence="4">Transmembrane protein</fullName>
    </recommendedName>
</protein>
<organism evidence="2 3">
    <name type="scientific">Haloquadratum walsbyi J07HQW1</name>
    <dbReference type="NCBI Taxonomy" id="1238424"/>
    <lineage>
        <taxon>Archaea</taxon>
        <taxon>Methanobacteriati</taxon>
        <taxon>Methanobacteriota</taxon>
        <taxon>Stenosarchaea group</taxon>
        <taxon>Halobacteria</taxon>
        <taxon>Halobacteriales</taxon>
        <taxon>Haloferacaceae</taxon>
        <taxon>Haloquadratum</taxon>
    </lineage>
</organism>
<keyword evidence="1" id="KW-1133">Transmembrane helix</keyword>
<evidence type="ECO:0008006" key="4">
    <source>
        <dbReference type="Google" id="ProtNLM"/>
    </source>
</evidence>
<evidence type="ECO:0000256" key="1">
    <source>
        <dbReference type="SAM" id="Phobius"/>
    </source>
</evidence>
<sequence>MSDDQSTVEIDPETSTHRESIVISLFIVLFGISVLVGITYANIATATQTAYEDLQRNCGELASDTRLVDGGIGLMRQPLNHTAVAACQNVTYAEYHQRRVQSMRTTPFNLGQWTLYGSVGSGSVIGGVALAMRVRRVNQRHN</sequence>
<dbReference type="HOGENOM" id="CLU_1811420_0_0_2"/>
<dbReference type="Proteomes" id="UP000030649">
    <property type="component" value="Unassembled WGS sequence"/>
</dbReference>
<gene>
    <name evidence="2" type="ORF">J07HQW1_02357</name>
</gene>
<feature type="transmembrane region" description="Helical" evidence="1">
    <location>
        <begin position="113"/>
        <end position="132"/>
    </location>
</feature>
<dbReference type="AlphaFoldDB" id="U1PJG8"/>
<evidence type="ECO:0000313" key="2">
    <source>
        <dbReference type="EMBL" id="ERG92321.1"/>
    </source>
</evidence>
<feature type="transmembrane region" description="Helical" evidence="1">
    <location>
        <begin position="21"/>
        <end position="43"/>
    </location>
</feature>